<accession>A0A1M7Y7V5</accession>
<dbReference type="PROSITE" id="PS01124">
    <property type="entry name" value="HTH_ARAC_FAMILY_2"/>
    <property type="match status" value="1"/>
</dbReference>
<dbReference type="EMBL" id="FRFD01000005">
    <property type="protein sequence ID" value="SHO48715.1"/>
    <property type="molecule type" value="Genomic_DNA"/>
</dbReference>
<dbReference type="Pfam" id="PF06445">
    <property type="entry name" value="GyrI-like"/>
    <property type="match status" value="1"/>
</dbReference>
<dbReference type="RefSeq" id="WP_242952354.1">
    <property type="nucleotide sequence ID" value="NZ_FRFD01000005.1"/>
</dbReference>
<dbReference type="SMART" id="SM00342">
    <property type="entry name" value="HTH_ARAC"/>
    <property type="match status" value="1"/>
</dbReference>
<protein>
    <submittedName>
        <fullName evidence="5">AraC family transcriptional regulator</fullName>
    </submittedName>
</protein>
<dbReference type="InterPro" id="IPR020449">
    <property type="entry name" value="Tscrpt_reg_AraC-type_HTH"/>
</dbReference>
<dbReference type="PROSITE" id="PS00041">
    <property type="entry name" value="HTH_ARAC_FAMILY_1"/>
    <property type="match status" value="1"/>
</dbReference>
<dbReference type="Proteomes" id="UP000184612">
    <property type="component" value="Unassembled WGS sequence"/>
</dbReference>
<dbReference type="InterPro" id="IPR018060">
    <property type="entry name" value="HTH_AraC"/>
</dbReference>
<dbReference type="PANTHER" id="PTHR47504:SF5">
    <property type="entry name" value="RIGHT ORIGIN-BINDING PROTEIN"/>
    <property type="match status" value="1"/>
</dbReference>
<keyword evidence="1" id="KW-0805">Transcription regulation</keyword>
<dbReference type="SUPFAM" id="SSF55136">
    <property type="entry name" value="Probable bacterial effector-binding domain"/>
    <property type="match status" value="1"/>
</dbReference>
<evidence type="ECO:0000313" key="5">
    <source>
        <dbReference type="EMBL" id="SHO48715.1"/>
    </source>
</evidence>
<reference evidence="5 6" key="1">
    <citation type="submission" date="2016-12" db="EMBL/GenBank/DDBJ databases">
        <authorList>
            <person name="Song W.-J."/>
            <person name="Kurnit D.M."/>
        </authorList>
    </citation>
    <scope>NUCLEOTIDE SEQUENCE [LARGE SCALE GENOMIC DNA]</scope>
    <source>
        <strain evidence="5 6">DSM 12503</strain>
    </source>
</reference>
<evidence type="ECO:0000313" key="6">
    <source>
        <dbReference type="Proteomes" id="UP000184612"/>
    </source>
</evidence>
<keyword evidence="6" id="KW-1185">Reference proteome</keyword>
<feature type="domain" description="HTH araC/xylS-type" evidence="4">
    <location>
        <begin position="10"/>
        <end position="108"/>
    </location>
</feature>
<dbReference type="InterPro" id="IPR011256">
    <property type="entry name" value="Reg_factor_effector_dom_sf"/>
</dbReference>
<dbReference type="Pfam" id="PF12833">
    <property type="entry name" value="HTH_18"/>
    <property type="match status" value="1"/>
</dbReference>
<organism evidence="5 6">
    <name type="scientific">Anaerocolumna xylanovorans DSM 12503</name>
    <dbReference type="NCBI Taxonomy" id="1121345"/>
    <lineage>
        <taxon>Bacteria</taxon>
        <taxon>Bacillati</taxon>
        <taxon>Bacillota</taxon>
        <taxon>Clostridia</taxon>
        <taxon>Lachnospirales</taxon>
        <taxon>Lachnospiraceae</taxon>
        <taxon>Anaerocolumna</taxon>
    </lineage>
</organism>
<dbReference type="InterPro" id="IPR018062">
    <property type="entry name" value="HTH_AraC-typ_CS"/>
</dbReference>
<dbReference type="Gene3D" id="1.10.10.60">
    <property type="entry name" value="Homeodomain-like"/>
    <property type="match status" value="2"/>
</dbReference>
<dbReference type="AlphaFoldDB" id="A0A1M7Y7V5"/>
<dbReference type="GO" id="GO:0043565">
    <property type="term" value="F:sequence-specific DNA binding"/>
    <property type="evidence" value="ECO:0007669"/>
    <property type="project" value="InterPro"/>
</dbReference>
<gene>
    <name evidence="5" type="ORF">SAMN02745217_01994</name>
</gene>
<dbReference type="GO" id="GO:0003700">
    <property type="term" value="F:DNA-binding transcription factor activity"/>
    <property type="evidence" value="ECO:0007669"/>
    <property type="project" value="InterPro"/>
</dbReference>
<evidence type="ECO:0000256" key="1">
    <source>
        <dbReference type="ARBA" id="ARBA00023015"/>
    </source>
</evidence>
<dbReference type="Gene3D" id="3.20.80.10">
    <property type="entry name" value="Regulatory factor, effector binding domain"/>
    <property type="match status" value="1"/>
</dbReference>
<evidence type="ECO:0000256" key="3">
    <source>
        <dbReference type="ARBA" id="ARBA00023163"/>
    </source>
</evidence>
<dbReference type="InterPro" id="IPR010499">
    <property type="entry name" value="AraC_E-bd"/>
</dbReference>
<dbReference type="STRING" id="1121345.SAMN02745217_01994"/>
<proteinExistence type="predicted"/>
<dbReference type="PRINTS" id="PR00032">
    <property type="entry name" value="HTHARAC"/>
</dbReference>
<dbReference type="SUPFAM" id="SSF46689">
    <property type="entry name" value="Homeodomain-like"/>
    <property type="match status" value="2"/>
</dbReference>
<evidence type="ECO:0000256" key="2">
    <source>
        <dbReference type="ARBA" id="ARBA00023125"/>
    </source>
</evidence>
<evidence type="ECO:0000259" key="4">
    <source>
        <dbReference type="PROSITE" id="PS01124"/>
    </source>
</evidence>
<keyword evidence="3" id="KW-0804">Transcription</keyword>
<dbReference type="InterPro" id="IPR009057">
    <property type="entry name" value="Homeodomain-like_sf"/>
</dbReference>
<keyword evidence="2" id="KW-0238">DNA-binding</keyword>
<name>A0A1M7Y7V5_9FIRM</name>
<sequence length="283" mass="32385">MQSDWTTRMNSVIDYVEEHLSQDIEENDISRIIACPFSLFHNSFTQITGISFAEYIRRRRLTLAAYDLQNTDEKVIDIALKYGYQSADSFRVAFKRLHGLSPSDVRTSSVTLTFYCKLHFELNIKGVEKMNYTILEKEPFKVIGVRRTTPYGGGTWAVVKSDGSNERINELCGRFFGLGLCFGFGPDGSNDYMCGIEWNGADAAGFDTYEYPKATWLRFEAKGSIAEQTLGNVWYRINNEFLPQSKYQKSGLPTIEKYLFWDEGTDSCFVEILIPVTVKKDRL</sequence>
<dbReference type="InterPro" id="IPR029442">
    <property type="entry name" value="GyrI-like"/>
</dbReference>
<dbReference type="SMART" id="SM00871">
    <property type="entry name" value="AraC_E_bind"/>
    <property type="match status" value="1"/>
</dbReference>
<dbReference type="InterPro" id="IPR050959">
    <property type="entry name" value="MarA-like"/>
</dbReference>
<dbReference type="PANTHER" id="PTHR47504">
    <property type="entry name" value="RIGHT ORIGIN-BINDING PROTEIN"/>
    <property type="match status" value="1"/>
</dbReference>